<dbReference type="RefSeq" id="WP_371393704.1">
    <property type="nucleotide sequence ID" value="NZ_CP163421.1"/>
</dbReference>
<feature type="transmembrane region" description="Helical" evidence="1">
    <location>
        <begin position="15"/>
        <end position="36"/>
    </location>
</feature>
<proteinExistence type="predicted"/>
<keyword evidence="3" id="KW-1185">Reference proteome</keyword>
<name>A0ABV9NAA5_9PROT</name>
<reference evidence="3" key="1">
    <citation type="journal article" date="2019" name="Int. J. Syst. Evol. Microbiol.">
        <title>The Global Catalogue of Microorganisms (GCM) 10K type strain sequencing project: providing services to taxonomists for standard genome sequencing and annotation.</title>
        <authorList>
            <consortium name="The Broad Institute Genomics Platform"/>
            <consortium name="The Broad Institute Genome Sequencing Center for Infectious Disease"/>
            <person name="Wu L."/>
            <person name="Ma J."/>
        </authorList>
    </citation>
    <scope>NUCLEOTIDE SEQUENCE [LARGE SCALE GENOMIC DNA]</scope>
    <source>
        <strain evidence="3">CCUG 62981</strain>
    </source>
</reference>
<comment type="caution">
    <text evidence="2">The sequence shown here is derived from an EMBL/GenBank/DDBJ whole genome shotgun (WGS) entry which is preliminary data.</text>
</comment>
<evidence type="ECO:0000313" key="2">
    <source>
        <dbReference type="EMBL" id="MFC4724560.1"/>
    </source>
</evidence>
<evidence type="ECO:0008006" key="4">
    <source>
        <dbReference type="Google" id="ProtNLM"/>
    </source>
</evidence>
<feature type="transmembrane region" description="Helical" evidence="1">
    <location>
        <begin position="48"/>
        <end position="68"/>
    </location>
</feature>
<gene>
    <name evidence="2" type="ORF">ACFPB0_04585</name>
</gene>
<organism evidence="2 3">
    <name type="scientific">Glycocaulis abyssi</name>
    <dbReference type="NCBI Taxonomy" id="1433403"/>
    <lineage>
        <taxon>Bacteria</taxon>
        <taxon>Pseudomonadati</taxon>
        <taxon>Pseudomonadota</taxon>
        <taxon>Alphaproteobacteria</taxon>
        <taxon>Maricaulales</taxon>
        <taxon>Maricaulaceae</taxon>
        <taxon>Glycocaulis</taxon>
    </lineage>
</organism>
<dbReference type="Proteomes" id="UP001596024">
    <property type="component" value="Unassembled WGS sequence"/>
</dbReference>
<evidence type="ECO:0000313" key="3">
    <source>
        <dbReference type="Proteomes" id="UP001596024"/>
    </source>
</evidence>
<feature type="transmembrane region" description="Helical" evidence="1">
    <location>
        <begin position="100"/>
        <end position="122"/>
    </location>
</feature>
<evidence type="ECO:0000256" key="1">
    <source>
        <dbReference type="SAM" id="Phobius"/>
    </source>
</evidence>
<keyword evidence="1" id="KW-1133">Transmembrane helix</keyword>
<accession>A0ABV9NAA5</accession>
<sequence length="233" mass="25804">MDEEQSPLWRRPRDLLKFLGIYVLCIAFGLLVSMGLGREEGQSWVEAIFSPGRVLALVIMAALGILFITIRNPKGFSNVEPAGAGWHAIGPPRYEKYLGWAYGLLSVTSIIGGLFALLIVFIADRGPSGWDAVLLPAVGVLVLLFGAVMAMKFYSIYFVKIRWNEEQIEISHPLAGRRAVKFKDIEAAGSAGLLGYYWIRPKSGRLIRLKDIDDGAEELMFHLRTVVPGRIIA</sequence>
<keyword evidence="1" id="KW-0812">Transmembrane</keyword>
<dbReference type="EMBL" id="JBHSGQ010000002">
    <property type="protein sequence ID" value="MFC4724560.1"/>
    <property type="molecule type" value="Genomic_DNA"/>
</dbReference>
<feature type="transmembrane region" description="Helical" evidence="1">
    <location>
        <begin position="134"/>
        <end position="154"/>
    </location>
</feature>
<protein>
    <recommendedName>
        <fullName evidence="4">DUF304 domain-containing protein</fullName>
    </recommendedName>
</protein>
<keyword evidence="1" id="KW-0472">Membrane</keyword>